<proteinExistence type="predicted"/>
<dbReference type="Proteomes" id="UP000011715">
    <property type="component" value="Unassembled WGS sequence"/>
</dbReference>
<evidence type="ECO:0000313" key="4">
    <source>
        <dbReference type="Proteomes" id="UP000011715"/>
    </source>
</evidence>
<evidence type="ECO:0000259" key="1">
    <source>
        <dbReference type="Pfam" id="PF06985"/>
    </source>
</evidence>
<evidence type="ECO:0000313" key="2">
    <source>
        <dbReference type="EMBL" id="KLU88812.1"/>
    </source>
</evidence>
<dbReference type="STRING" id="644358.A0A0C4E5M2"/>
<dbReference type="Pfam" id="PF06985">
    <property type="entry name" value="HET"/>
    <property type="match status" value="1"/>
</dbReference>
<reference evidence="2" key="2">
    <citation type="submission" date="2010-05" db="EMBL/GenBank/DDBJ databases">
        <title>The Genome Sequence of Magnaporthe poae strain ATCC 64411.</title>
        <authorList>
            <consortium name="The Broad Institute Genome Sequencing Platform"/>
            <consortium name="Broad Institute Genome Sequencing Center for Infectious Disease"/>
            <person name="Ma L.-J."/>
            <person name="Dead R."/>
            <person name="Young S."/>
            <person name="Zeng Q."/>
            <person name="Koehrsen M."/>
            <person name="Alvarado L."/>
            <person name="Berlin A."/>
            <person name="Chapman S.B."/>
            <person name="Chen Z."/>
            <person name="Freedman E."/>
            <person name="Gellesch M."/>
            <person name="Goldberg J."/>
            <person name="Griggs A."/>
            <person name="Gujja S."/>
            <person name="Heilman E.R."/>
            <person name="Heiman D."/>
            <person name="Hepburn T."/>
            <person name="Howarth C."/>
            <person name="Jen D."/>
            <person name="Larson L."/>
            <person name="Mehta T."/>
            <person name="Neiman D."/>
            <person name="Pearson M."/>
            <person name="Roberts A."/>
            <person name="Saif S."/>
            <person name="Shea T."/>
            <person name="Shenoy N."/>
            <person name="Sisk P."/>
            <person name="Stolte C."/>
            <person name="Sykes S."/>
            <person name="Walk T."/>
            <person name="White J."/>
            <person name="Yandava C."/>
            <person name="Haas B."/>
            <person name="Nusbaum C."/>
            <person name="Birren B."/>
        </authorList>
    </citation>
    <scope>NUCLEOTIDE SEQUENCE</scope>
    <source>
        <strain evidence="2">ATCC 64411</strain>
    </source>
</reference>
<dbReference type="EMBL" id="GL876972">
    <property type="protein sequence ID" value="KLU88812.1"/>
    <property type="molecule type" value="Genomic_DNA"/>
</dbReference>
<dbReference type="AlphaFoldDB" id="A0A0C4E5M2"/>
<dbReference type="PANTHER" id="PTHR33112">
    <property type="entry name" value="DOMAIN PROTEIN, PUTATIVE-RELATED"/>
    <property type="match status" value="1"/>
</dbReference>
<feature type="domain" description="Heterokaryon incompatibility" evidence="1">
    <location>
        <begin position="260"/>
        <end position="401"/>
    </location>
</feature>
<reference evidence="2" key="3">
    <citation type="submission" date="2011-03" db="EMBL/GenBank/DDBJ databases">
        <title>Annotation of Magnaporthe poae ATCC 64411.</title>
        <authorList>
            <person name="Ma L.-J."/>
            <person name="Dead R."/>
            <person name="Young S.K."/>
            <person name="Zeng Q."/>
            <person name="Gargeya S."/>
            <person name="Fitzgerald M."/>
            <person name="Haas B."/>
            <person name="Abouelleil A."/>
            <person name="Alvarado L."/>
            <person name="Arachchi H.M."/>
            <person name="Berlin A."/>
            <person name="Brown A."/>
            <person name="Chapman S.B."/>
            <person name="Chen Z."/>
            <person name="Dunbar C."/>
            <person name="Freedman E."/>
            <person name="Gearin G."/>
            <person name="Gellesch M."/>
            <person name="Goldberg J."/>
            <person name="Griggs A."/>
            <person name="Gujja S."/>
            <person name="Heiman D."/>
            <person name="Howarth C."/>
            <person name="Larson L."/>
            <person name="Lui A."/>
            <person name="MacDonald P.J.P."/>
            <person name="Mehta T."/>
            <person name="Montmayeur A."/>
            <person name="Murphy C."/>
            <person name="Neiman D."/>
            <person name="Pearson M."/>
            <person name="Priest M."/>
            <person name="Roberts A."/>
            <person name="Saif S."/>
            <person name="Shea T."/>
            <person name="Shenoy N."/>
            <person name="Sisk P."/>
            <person name="Stolte C."/>
            <person name="Sykes S."/>
            <person name="Yandava C."/>
            <person name="Wortman J."/>
            <person name="Nusbaum C."/>
            <person name="Birren B."/>
        </authorList>
    </citation>
    <scope>NUCLEOTIDE SEQUENCE</scope>
    <source>
        <strain evidence="2">ATCC 64411</strain>
    </source>
</reference>
<organism evidence="3 4">
    <name type="scientific">Magnaporthiopsis poae (strain ATCC 64411 / 73-15)</name>
    <name type="common">Kentucky bluegrass fungus</name>
    <name type="synonym">Magnaporthe poae</name>
    <dbReference type="NCBI Taxonomy" id="644358"/>
    <lineage>
        <taxon>Eukaryota</taxon>
        <taxon>Fungi</taxon>
        <taxon>Dikarya</taxon>
        <taxon>Ascomycota</taxon>
        <taxon>Pezizomycotina</taxon>
        <taxon>Sordariomycetes</taxon>
        <taxon>Sordariomycetidae</taxon>
        <taxon>Magnaporthales</taxon>
        <taxon>Magnaporthaceae</taxon>
        <taxon>Magnaporthiopsis</taxon>
    </lineage>
</organism>
<dbReference type="OrthoDB" id="5362512at2759"/>
<reference evidence="3" key="5">
    <citation type="submission" date="2015-06" db="UniProtKB">
        <authorList>
            <consortium name="EnsemblFungi"/>
        </authorList>
    </citation>
    <scope>IDENTIFICATION</scope>
    <source>
        <strain evidence="3">ATCC 64411</strain>
    </source>
</reference>
<dbReference type="PANTHER" id="PTHR33112:SF9">
    <property type="entry name" value="HETEROKARYON INCOMPATIBILITY DOMAIN-CONTAINING PROTEIN"/>
    <property type="match status" value="1"/>
</dbReference>
<protein>
    <recommendedName>
        <fullName evidence="1">Heterokaryon incompatibility domain-containing protein</fullName>
    </recommendedName>
</protein>
<dbReference type="OMA" id="MIEMICK"/>
<sequence>MAQLPRRPAPQQIIRHEPNCDKIGEDPFIDEDNAFARCDGCGEMFVYDVPAVDPAPPDSPVVAAPPLPSSPCQGQADLAYSCTTNNSDDIDDMPLSMLPTVDSKILCELWKRLGKTSLVSTIGMSAISACNTKCQACDIIQRVLRGGHSLSHKIVLKVNVRFLLHKQRFLLTIRHFESTFLLGPIQDTPNPWGLDGSIPSDTLSTADIRDRVGSWLRDCTRNHSRCRPDSDADPVLPTRVLKLGPGTVTLLNTDGSRGRYICLSYCWGKKGFIKTTPHNFDSHLRGISPDALPRTFQHAIEIARALGVQYLWIDALCIVQESPDDWERESSRMAETYRNSYLTLAVTWADSVDGGCFTARQSTKVEPVMVREILHFPNDATPDCQESLAFPLLTRAWAYQERMLAPRVLHIGREELLWECRECRSCECKSASHFINEVEKREFHDTITSNESGPWRRAPQMLYRQMITQYSALQMSHATDKLPALSGLAEEIKRARGGTYLAGLWKETMVADMCWYISDHRGPSTQVPWRAPSWSWASVDKQVEYDQPLYSWNPDDYKEHAVVKEAQCTPAGATSTGQVTGGFAKIECSLVPADNLELNWHPDGQHDIESDGQCFFIPMVTAGRTLNGLVVRFTDQGAKEVIRLGLAKIRKGTVPVGERMTVTIV</sequence>
<dbReference type="eggNOG" id="ENOG502SQ24">
    <property type="taxonomic scope" value="Eukaryota"/>
</dbReference>
<accession>A0A0C4E5M2</accession>
<reference evidence="3" key="4">
    <citation type="journal article" date="2015" name="G3 (Bethesda)">
        <title>Genome sequences of three phytopathogenic species of the Magnaporthaceae family of fungi.</title>
        <authorList>
            <person name="Okagaki L.H."/>
            <person name="Nunes C.C."/>
            <person name="Sailsbery J."/>
            <person name="Clay B."/>
            <person name="Brown D."/>
            <person name="John T."/>
            <person name="Oh Y."/>
            <person name="Young N."/>
            <person name="Fitzgerald M."/>
            <person name="Haas B.J."/>
            <person name="Zeng Q."/>
            <person name="Young S."/>
            <person name="Adiconis X."/>
            <person name="Fan L."/>
            <person name="Levin J.Z."/>
            <person name="Mitchell T.K."/>
            <person name="Okubara P.A."/>
            <person name="Farman M.L."/>
            <person name="Kohn L.M."/>
            <person name="Birren B."/>
            <person name="Ma L.-J."/>
            <person name="Dean R.A."/>
        </authorList>
    </citation>
    <scope>NUCLEOTIDE SEQUENCE</scope>
    <source>
        <strain evidence="3">ATCC 64411 / 73-15</strain>
    </source>
</reference>
<name>A0A0C4E5M2_MAGP6</name>
<dbReference type="VEuPathDB" id="FungiDB:MAPG_07795"/>
<dbReference type="EMBL" id="ADBL01001893">
    <property type="status" value="NOT_ANNOTATED_CDS"/>
    <property type="molecule type" value="Genomic_DNA"/>
</dbReference>
<evidence type="ECO:0000313" key="3">
    <source>
        <dbReference type="EnsemblFungi" id="MAPG_07795T0"/>
    </source>
</evidence>
<dbReference type="EnsemblFungi" id="MAPG_07795T0">
    <property type="protein sequence ID" value="MAPG_07795T0"/>
    <property type="gene ID" value="MAPG_07795"/>
</dbReference>
<gene>
    <name evidence="2" type="ORF">MAPG_07795</name>
</gene>
<dbReference type="InterPro" id="IPR010730">
    <property type="entry name" value="HET"/>
</dbReference>
<reference evidence="4" key="1">
    <citation type="submission" date="2010-05" db="EMBL/GenBank/DDBJ databases">
        <title>The genome sequence of Magnaporthe poae strain ATCC 64411.</title>
        <authorList>
            <person name="Ma L.-J."/>
            <person name="Dead R."/>
            <person name="Young S."/>
            <person name="Zeng Q."/>
            <person name="Koehrsen M."/>
            <person name="Alvarado L."/>
            <person name="Berlin A."/>
            <person name="Chapman S.B."/>
            <person name="Chen Z."/>
            <person name="Freedman E."/>
            <person name="Gellesch M."/>
            <person name="Goldberg J."/>
            <person name="Griggs A."/>
            <person name="Gujja S."/>
            <person name="Heilman E.R."/>
            <person name="Heiman D."/>
            <person name="Hepburn T."/>
            <person name="Howarth C."/>
            <person name="Jen D."/>
            <person name="Larson L."/>
            <person name="Mehta T."/>
            <person name="Neiman D."/>
            <person name="Pearson M."/>
            <person name="Roberts A."/>
            <person name="Saif S."/>
            <person name="Shea T."/>
            <person name="Shenoy N."/>
            <person name="Sisk P."/>
            <person name="Stolte C."/>
            <person name="Sykes S."/>
            <person name="Walk T."/>
            <person name="White J."/>
            <person name="Yandava C."/>
            <person name="Haas B."/>
            <person name="Nusbaum C."/>
            <person name="Birren B."/>
        </authorList>
    </citation>
    <scope>NUCLEOTIDE SEQUENCE [LARGE SCALE GENOMIC DNA]</scope>
    <source>
        <strain evidence="4">ATCC 64411 / 73-15</strain>
    </source>
</reference>
<keyword evidence="4" id="KW-1185">Reference proteome</keyword>